<evidence type="ECO:0000313" key="1">
    <source>
        <dbReference type="EMBL" id="VDO94269.1"/>
    </source>
</evidence>
<evidence type="ECO:0000313" key="2">
    <source>
        <dbReference type="Proteomes" id="UP000277204"/>
    </source>
</evidence>
<sequence length="57" mass="6913">MDIHDFSLHHVLHTGYGIDHQYYHHPLYHTGINKTIWGQQRLNEIHLFALLSMTWFK</sequence>
<accession>A0A3P7ZUK7</accession>
<proteinExistence type="predicted"/>
<protein>
    <submittedName>
        <fullName evidence="1">Uncharacterized protein</fullName>
    </submittedName>
</protein>
<name>A0A3P7ZUK7_9TREM</name>
<dbReference type="Proteomes" id="UP000277204">
    <property type="component" value="Unassembled WGS sequence"/>
</dbReference>
<reference evidence="1 2" key="1">
    <citation type="submission" date="2018-11" db="EMBL/GenBank/DDBJ databases">
        <authorList>
            <consortium name="Pathogen Informatics"/>
        </authorList>
    </citation>
    <scope>NUCLEOTIDE SEQUENCE [LARGE SCALE GENOMIC DNA]</scope>
    <source>
        <strain evidence="1 2">Zambia</strain>
    </source>
</reference>
<dbReference type="EMBL" id="UZAI01006190">
    <property type="protein sequence ID" value="VDO94269.1"/>
    <property type="molecule type" value="Genomic_DNA"/>
</dbReference>
<keyword evidence="2" id="KW-1185">Reference proteome</keyword>
<gene>
    <name evidence="1" type="ORF">SMRZ_LOCUS11223</name>
</gene>
<dbReference type="AlphaFoldDB" id="A0A3P7ZUK7"/>
<organism evidence="1 2">
    <name type="scientific">Schistosoma margrebowiei</name>
    <dbReference type="NCBI Taxonomy" id="48269"/>
    <lineage>
        <taxon>Eukaryota</taxon>
        <taxon>Metazoa</taxon>
        <taxon>Spiralia</taxon>
        <taxon>Lophotrochozoa</taxon>
        <taxon>Platyhelminthes</taxon>
        <taxon>Trematoda</taxon>
        <taxon>Digenea</taxon>
        <taxon>Strigeidida</taxon>
        <taxon>Schistosomatoidea</taxon>
        <taxon>Schistosomatidae</taxon>
        <taxon>Schistosoma</taxon>
    </lineage>
</organism>